<evidence type="ECO:0008006" key="4">
    <source>
        <dbReference type="Google" id="ProtNLM"/>
    </source>
</evidence>
<gene>
    <name evidence="2" type="ORF">P7I04_07480</name>
</gene>
<feature type="signal peptide" evidence="1">
    <location>
        <begin position="1"/>
        <end position="24"/>
    </location>
</feature>
<proteinExistence type="predicted"/>
<reference evidence="2" key="1">
    <citation type="submission" date="2023-03" db="EMBL/GenBank/DDBJ databases">
        <authorList>
            <person name="Shen W."/>
            <person name="Cai J."/>
        </authorList>
    </citation>
    <scope>NUCLEOTIDE SEQUENCE</scope>
    <source>
        <strain evidence="2">Y37</strain>
    </source>
</reference>
<protein>
    <recommendedName>
        <fullName evidence="4">Cell surface protein</fullName>
    </recommendedName>
</protein>
<sequence>MNAKKIIIGILVVSVLFATGFAVKADGALAPNVDVSKNGKVNLNIPKKADKIIMNTKKQVKYVVKGAVKLESTSGGNLTAPVTVDSQVTTDSGDNTKGVTTYTADLSQAQVISNDKASSDNNLAINILGNFFGTKVSATTYDTSTTSKWDSTYGVKIKEEIYWTVTGSHNDNKLNIYKVTGGYTIADSSIQVTSSSIRVQQKYHPSQDHTWGKGTSASWSVSTGYTAVSNTPGSRGEVGYTVNLKRGTHSKWSVTLNNLVFSY</sequence>
<dbReference type="Proteomes" id="UP001250218">
    <property type="component" value="Unassembled WGS sequence"/>
</dbReference>
<feature type="chain" id="PRO_5043016048" description="Cell surface protein" evidence="1">
    <location>
        <begin position="25"/>
        <end position="263"/>
    </location>
</feature>
<dbReference type="AlphaFoldDB" id="A0AAP5P6K4"/>
<comment type="caution">
    <text evidence="2">The sequence shown here is derived from an EMBL/GenBank/DDBJ whole genome shotgun (WGS) entry which is preliminary data.</text>
</comment>
<evidence type="ECO:0000313" key="3">
    <source>
        <dbReference type="Proteomes" id="UP001250218"/>
    </source>
</evidence>
<accession>A0AAP5P6K4</accession>
<name>A0AAP5P6K4_9LACT</name>
<organism evidence="2 3">
    <name type="scientific">Lactococcus lactis</name>
    <dbReference type="NCBI Taxonomy" id="1358"/>
    <lineage>
        <taxon>Bacteria</taxon>
        <taxon>Bacillati</taxon>
        <taxon>Bacillota</taxon>
        <taxon>Bacilli</taxon>
        <taxon>Lactobacillales</taxon>
        <taxon>Streptococcaceae</taxon>
        <taxon>Lactococcus</taxon>
    </lineage>
</organism>
<dbReference type="EMBL" id="JARQDL010000006">
    <property type="protein sequence ID" value="MDT2945884.1"/>
    <property type="molecule type" value="Genomic_DNA"/>
</dbReference>
<evidence type="ECO:0000313" key="2">
    <source>
        <dbReference type="EMBL" id="MDT2945884.1"/>
    </source>
</evidence>
<evidence type="ECO:0000256" key="1">
    <source>
        <dbReference type="SAM" id="SignalP"/>
    </source>
</evidence>
<keyword evidence="1" id="KW-0732">Signal</keyword>
<dbReference type="RefSeq" id="WP_230317979.1">
    <property type="nucleotide sequence ID" value="NZ_CP098790.1"/>
</dbReference>